<gene>
    <name evidence="1" type="ORF">AWB91_08900</name>
</gene>
<proteinExistence type="predicted"/>
<comment type="caution">
    <text evidence="1">The sequence shown here is derived from an EMBL/GenBank/DDBJ whole genome shotgun (WGS) entry which is preliminary data.</text>
</comment>
<accession>A0ABX3VRZ7</accession>
<organism evidence="1 2">
    <name type="scientific">Mycobacterium paraense</name>
    <dbReference type="NCBI Taxonomy" id="767916"/>
    <lineage>
        <taxon>Bacteria</taxon>
        <taxon>Bacillati</taxon>
        <taxon>Actinomycetota</taxon>
        <taxon>Actinomycetes</taxon>
        <taxon>Mycobacteriales</taxon>
        <taxon>Mycobacteriaceae</taxon>
        <taxon>Mycobacterium</taxon>
        <taxon>Mycobacterium simiae complex</taxon>
    </lineage>
</organism>
<reference evidence="1 2" key="1">
    <citation type="journal article" date="2015" name="Emerg. Microbes Infect.">
        <title>Characterization of 17 strains belonging to the Mycobacterium simiae complex and description of Mycobacterium paraense sp. nov.</title>
        <authorList>
            <person name="Fusco da Costa A.R."/>
            <person name="Fedrizzi T."/>
            <person name="Lopes M.L."/>
            <person name="Pecorari M."/>
            <person name="Oliveira da Costa W.L."/>
            <person name="Giacobazzi E."/>
            <person name="da Costa Bahia J.R."/>
            <person name="De Sanctis V."/>
            <person name="Batista Lima K.V."/>
            <person name="Bertorelli R."/>
            <person name="Grottola A."/>
            <person name="Fabio A."/>
            <person name="Mariottini A."/>
            <person name="Ferretti P."/>
            <person name="Di Leva F."/>
            <person name="Fregni Serpini G."/>
            <person name="Tagliazucchi S."/>
            <person name="Rumpianesi F."/>
            <person name="Jousson O."/>
            <person name="Segata N."/>
            <person name="Tortoli E."/>
        </authorList>
    </citation>
    <scope>NUCLEOTIDE SEQUENCE [LARGE SCALE GENOMIC DNA]</scope>
    <source>
        <strain evidence="1 2">FI-07156</strain>
    </source>
</reference>
<dbReference type="EMBL" id="LQPK01000005">
    <property type="protein sequence ID" value="ORW33235.1"/>
    <property type="molecule type" value="Genomic_DNA"/>
</dbReference>
<name>A0ABX3VRZ7_9MYCO</name>
<sequence>MGANDVVGYVPIRVCGVIIVREIAVLGHVIAIKIVRLELVTVITDGVLVAVKIARVVIEIKRPGHDVLWNRTEAWLLTMVEWLISRSL</sequence>
<protein>
    <submittedName>
        <fullName evidence="1">Uncharacterized protein</fullName>
    </submittedName>
</protein>
<keyword evidence="2" id="KW-1185">Reference proteome</keyword>
<evidence type="ECO:0000313" key="1">
    <source>
        <dbReference type="EMBL" id="ORW33235.1"/>
    </source>
</evidence>
<dbReference type="Proteomes" id="UP000193801">
    <property type="component" value="Unassembled WGS sequence"/>
</dbReference>
<evidence type="ECO:0000313" key="2">
    <source>
        <dbReference type="Proteomes" id="UP000193801"/>
    </source>
</evidence>